<organism evidence="2">
    <name type="scientific">Cladocopium goreaui</name>
    <dbReference type="NCBI Taxonomy" id="2562237"/>
    <lineage>
        <taxon>Eukaryota</taxon>
        <taxon>Sar</taxon>
        <taxon>Alveolata</taxon>
        <taxon>Dinophyceae</taxon>
        <taxon>Suessiales</taxon>
        <taxon>Symbiodiniaceae</taxon>
        <taxon>Cladocopium</taxon>
    </lineage>
</organism>
<dbReference type="Proteomes" id="UP001152797">
    <property type="component" value="Unassembled WGS sequence"/>
</dbReference>
<proteinExistence type="predicted"/>
<feature type="coiled-coil region" evidence="1">
    <location>
        <begin position="77"/>
        <end position="153"/>
    </location>
</feature>
<keyword evidence="4" id="KW-1185">Reference proteome</keyword>
<gene>
    <name evidence="2" type="ORF">C1SCF055_LOCUS28894</name>
</gene>
<accession>A0A9P1D5M5</accession>
<dbReference type="EMBL" id="CAMXCT020003197">
    <property type="protein sequence ID" value="CAL1156362.1"/>
    <property type="molecule type" value="Genomic_DNA"/>
</dbReference>
<name>A0A9P1D5M5_9DINO</name>
<evidence type="ECO:0000256" key="1">
    <source>
        <dbReference type="SAM" id="Coils"/>
    </source>
</evidence>
<dbReference type="OrthoDB" id="445724at2759"/>
<dbReference type="EMBL" id="CAMXCT030003197">
    <property type="protein sequence ID" value="CAL4790299.1"/>
    <property type="molecule type" value="Genomic_DNA"/>
</dbReference>
<reference evidence="2" key="1">
    <citation type="submission" date="2022-10" db="EMBL/GenBank/DDBJ databases">
        <authorList>
            <person name="Chen Y."/>
            <person name="Dougan E. K."/>
            <person name="Chan C."/>
            <person name="Rhodes N."/>
            <person name="Thang M."/>
        </authorList>
    </citation>
    <scope>NUCLEOTIDE SEQUENCE</scope>
</reference>
<evidence type="ECO:0000313" key="3">
    <source>
        <dbReference type="EMBL" id="CAL1156362.1"/>
    </source>
</evidence>
<dbReference type="AlphaFoldDB" id="A0A9P1D5M5"/>
<evidence type="ECO:0000313" key="4">
    <source>
        <dbReference type="Proteomes" id="UP001152797"/>
    </source>
</evidence>
<sequence>MGKRAAATGTIQAWKRFRGAGTKSKVNTIVSVLKDSTLECQVPASARSMLAEGAPTALSTAVEQRHKFQIEMFALIAETLNDMAKRLQGKVDEAKSAAAKLTAEQEAKKVELTGASHLLTEAKDAAAAKATEYDDAKSRREQMELALASLESDGVTLKRRRDQIVKEQSKFTDIRDNMLKVLLEKGSEAGSEKNAKKLCEKLMKQISQLGGEPALQASAPSVLLKKPEERQGFDSHVLEAVEA</sequence>
<keyword evidence="1" id="KW-0175">Coiled coil</keyword>
<protein>
    <submittedName>
        <fullName evidence="2">Uncharacterized protein</fullName>
    </submittedName>
</protein>
<comment type="caution">
    <text evidence="2">The sequence shown here is derived from an EMBL/GenBank/DDBJ whole genome shotgun (WGS) entry which is preliminary data.</text>
</comment>
<feature type="non-terminal residue" evidence="2">
    <location>
        <position position="1"/>
    </location>
</feature>
<dbReference type="EMBL" id="CAMXCT010003197">
    <property type="protein sequence ID" value="CAI4002987.1"/>
    <property type="molecule type" value="Genomic_DNA"/>
</dbReference>
<evidence type="ECO:0000313" key="2">
    <source>
        <dbReference type="EMBL" id="CAI4002987.1"/>
    </source>
</evidence>
<reference evidence="3" key="2">
    <citation type="submission" date="2024-04" db="EMBL/GenBank/DDBJ databases">
        <authorList>
            <person name="Chen Y."/>
            <person name="Shah S."/>
            <person name="Dougan E. K."/>
            <person name="Thang M."/>
            <person name="Chan C."/>
        </authorList>
    </citation>
    <scope>NUCLEOTIDE SEQUENCE [LARGE SCALE GENOMIC DNA]</scope>
</reference>